<dbReference type="FunFam" id="3.40.50.720:FF:000173">
    <property type="entry name" value="3-oxoacyl-[acyl-carrier protein] reductase"/>
    <property type="match status" value="1"/>
</dbReference>
<accession>A0A5Q2TIU4</accession>
<dbReference type="CDD" id="cd05233">
    <property type="entry name" value="SDR_c"/>
    <property type="match status" value="1"/>
</dbReference>
<organism evidence="3 4">
    <name type="scientific">Gracilibacillus salitolerans</name>
    <dbReference type="NCBI Taxonomy" id="2663022"/>
    <lineage>
        <taxon>Bacteria</taxon>
        <taxon>Bacillati</taxon>
        <taxon>Bacillota</taxon>
        <taxon>Bacilli</taxon>
        <taxon>Bacillales</taxon>
        <taxon>Bacillaceae</taxon>
        <taxon>Gracilibacillus</taxon>
    </lineage>
</organism>
<keyword evidence="4" id="KW-1185">Reference proteome</keyword>
<reference evidence="3 4" key="1">
    <citation type="submission" date="2019-11" db="EMBL/GenBank/DDBJ databases">
        <title>Gracilibacillus salitolerans sp. nov., a moderate halophile isolated from a saline soil in northwest China.</title>
        <authorList>
            <person name="Gan L."/>
        </authorList>
    </citation>
    <scope>NUCLEOTIDE SEQUENCE [LARGE SCALE GENOMIC DNA]</scope>
    <source>
        <strain evidence="3 4">SCU50</strain>
    </source>
</reference>
<keyword evidence="2" id="KW-0560">Oxidoreductase</keyword>
<dbReference type="PANTHER" id="PTHR42879">
    <property type="entry name" value="3-OXOACYL-(ACYL-CARRIER-PROTEIN) REDUCTASE"/>
    <property type="match status" value="1"/>
</dbReference>
<dbReference type="PANTHER" id="PTHR42879:SF2">
    <property type="entry name" value="3-OXOACYL-[ACYL-CARRIER-PROTEIN] REDUCTASE FABG"/>
    <property type="match status" value="1"/>
</dbReference>
<dbReference type="KEGG" id="grc:GI584_11375"/>
<comment type="similarity">
    <text evidence="1">Belongs to the short-chain dehydrogenases/reductases (SDR) family.</text>
</comment>
<dbReference type="Gene3D" id="3.40.50.720">
    <property type="entry name" value="NAD(P)-binding Rossmann-like Domain"/>
    <property type="match status" value="1"/>
</dbReference>
<name>A0A5Q2TIU4_9BACI</name>
<evidence type="ECO:0000256" key="2">
    <source>
        <dbReference type="ARBA" id="ARBA00023002"/>
    </source>
</evidence>
<dbReference type="RefSeq" id="WP_100360563.1">
    <property type="nucleotide sequence ID" value="NZ_CP045915.1"/>
</dbReference>
<dbReference type="Pfam" id="PF13561">
    <property type="entry name" value="adh_short_C2"/>
    <property type="match status" value="1"/>
</dbReference>
<dbReference type="SUPFAM" id="SSF51735">
    <property type="entry name" value="NAD(P)-binding Rossmann-fold domains"/>
    <property type="match status" value="1"/>
</dbReference>
<dbReference type="Proteomes" id="UP000339690">
    <property type="component" value="Chromosome"/>
</dbReference>
<sequence>MEKRTIITGASGEIGTAIANQLANQGHALFLHYNRNRIAIEQLLEQIPKDQIIGVIQSDLASREGLDQFINKIPQNIDHLIYTSGKAYFGLFQDMEDKDMDEMLQLHVKSPWKVTQALIPEMVRNKFGRIILISSIWGEIGASCEVAYSTVKGAQNTFIRALAKELGPSNILVNGVSPGFIDTKMNQTLTAQEKQELIQDIPLQRAGEPEDVADAVQFLCSNQSRYIQGEIIRVNGAWG</sequence>
<dbReference type="GO" id="GO:0016491">
    <property type="term" value="F:oxidoreductase activity"/>
    <property type="evidence" value="ECO:0007669"/>
    <property type="project" value="UniProtKB-KW"/>
</dbReference>
<dbReference type="InterPro" id="IPR002347">
    <property type="entry name" value="SDR_fam"/>
</dbReference>
<dbReference type="AlphaFoldDB" id="A0A5Q2TIU4"/>
<proteinExistence type="inferred from homology"/>
<gene>
    <name evidence="3" type="ORF">GI584_11375</name>
</gene>
<evidence type="ECO:0000256" key="1">
    <source>
        <dbReference type="ARBA" id="ARBA00006484"/>
    </source>
</evidence>
<evidence type="ECO:0000313" key="4">
    <source>
        <dbReference type="Proteomes" id="UP000339690"/>
    </source>
</evidence>
<dbReference type="InterPro" id="IPR036291">
    <property type="entry name" value="NAD(P)-bd_dom_sf"/>
</dbReference>
<protein>
    <submittedName>
        <fullName evidence="3">SDR family oxidoreductase</fullName>
    </submittedName>
</protein>
<evidence type="ECO:0000313" key="3">
    <source>
        <dbReference type="EMBL" id="QGH34595.1"/>
    </source>
</evidence>
<dbReference type="EMBL" id="CP045915">
    <property type="protein sequence ID" value="QGH34595.1"/>
    <property type="molecule type" value="Genomic_DNA"/>
</dbReference>
<dbReference type="InterPro" id="IPR050259">
    <property type="entry name" value="SDR"/>
</dbReference>
<dbReference type="PRINTS" id="PR00081">
    <property type="entry name" value="GDHRDH"/>
</dbReference>
<dbReference type="NCBIfam" id="NF047420">
    <property type="entry name" value="EF_P_mod_YmfI"/>
    <property type="match status" value="1"/>
</dbReference>